<organism evidence="3 4">
    <name type="scientific">Bathycoccus prasinos</name>
    <dbReference type="NCBI Taxonomy" id="41875"/>
    <lineage>
        <taxon>Eukaryota</taxon>
        <taxon>Viridiplantae</taxon>
        <taxon>Chlorophyta</taxon>
        <taxon>Mamiellophyceae</taxon>
        <taxon>Mamiellales</taxon>
        <taxon>Bathycoccaceae</taxon>
        <taxon>Bathycoccus</taxon>
    </lineage>
</organism>
<dbReference type="KEGG" id="bpg:Bathy14g00130"/>
<dbReference type="eggNOG" id="ENOG502T14R">
    <property type="taxonomic scope" value="Eukaryota"/>
</dbReference>
<gene>
    <name evidence="3" type="ordered locus">Bathy14g00130</name>
</gene>
<keyword evidence="2" id="KW-0812">Transmembrane</keyword>
<accession>K8EMV9</accession>
<keyword evidence="2" id="KW-1133">Transmembrane helix</keyword>
<feature type="region of interest" description="Disordered" evidence="1">
    <location>
        <begin position="19"/>
        <end position="39"/>
    </location>
</feature>
<evidence type="ECO:0000256" key="1">
    <source>
        <dbReference type="SAM" id="MobiDB-lite"/>
    </source>
</evidence>
<feature type="transmembrane region" description="Helical" evidence="2">
    <location>
        <begin position="264"/>
        <end position="284"/>
    </location>
</feature>
<keyword evidence="2" id="KW-0472">Membrane</keyword>
<feature type="transmembrane region" description="Helical" evidence="2">
    <location>
        <begin position="89"/>
        <end position="112"/>
    </location>
</feature>
<proteinExistence type="predicted"/>
<dbReference type="Proteomes" id="UP000198341">
    <property type="component" value="Chromosome 14"/>
</dbReference>
<dbReference type="OrthoDB" id="10632999at2759"/>
<dbReference type="AlphaFoldDB" id="K8EMV9"/>
<name>K8EMV9_9CHLO</name>
<protein>
    <submittedName>
        <fullName evidence="3">Uncharacterized protein</fullName>
    </submittedName>
</protein>
<evidence type="ECO:0000256" key="2">
    <source>
        <dbReference type="SAM" id="Phobius"/>
    </source>
</evidence>
<sequence length="703" mass="76700">MNSVESLAISALQTATRSSSSSSMNNINNIKNNNKNNNNNVVKLNKTRALFNAVEDSFQNKQFIDEKPPVLVREGRIYESKYASVAKSAFLFSVTFGIFVAALRIYFGLWSSGGSSTYYFDFQLNRFSTMKVLALCVDAVADSIVYAICIAPALPALALTCVKIRLNARLREASAFLPYSLAPFAAKDANEQKNRRRAMDVSANVKRHREFAKLKTLLRDCAELRFSFALSVLEANRTLAFVALAFKTLALGFGPSRYASPSLFFLDACLSACAFCAAIVATALTRDETNVRRKIEEETRFLEREYLLAQHKGTFLCRWESDPYDEAGNNKEGAPSERNLVGVDKAITNSAVGEASQLSVLELGVSQERCLSLTLDAKDGLTSSELTRRGFTASSVFIPNPYSSVVYALRNGTFSVDNSKKENAFTGTVESYLASRDPASESFQVVYLDHCGAVMQRTQQIYDVFSRHAVNDNGIFAVTFSTRGKRAGWSKDEAVRFAAETIHDAATKHGYVLEGNAAPSMPGLVDYTISSSSSSSSSSGVSNLRASNEESKVLKAMSSNLMKQDDVALALCSLKWANLEQTESELALETWKSQRRRQLLFDAAKTVATKASKKSDDDGLSGGSFVSTSAELRKLRSLAREVLDARTKTSALGGGGSGGGASSSSLTGVMVDASNSITYPKVLYLYGTLMFFVFKVRCYHAGR</sequence>
<dbReference type="EMBL" id="FO082265">
    <property type="protein sequence ID" value="CCO19557.1"/>
    <property type="molecule type" value="Genomic_DNA"/>
</dbReference>
<feature type="transmembrane region" description="Helical" evidence="2">
    <location>
        <begin position="132"/>
        <end position="162"/>
    </location>
</feature>
<dbReference type="RefSeq" id="XP_007509100.1">
    <property type="nucleotide sequence ID" value="XM_007509038.1"/>
</dbReference>
<keyword evidence="4" id="KW-1185">Reference proteome</keyword>
<dbReference type="GeneID" id="19011792"/>
<evidence type="ECO:0000313" key="4">
    <source>
        <dbReference type="Proteomes" id="UP000198341"/>
    </source>
</evidence>
<evidence type="ECO:0000313" key="3">
    <source>
        <dbReference type="EMBL" id="CCO19557.1"/>
    </source>
</evidence>
<reference evidence="3 4" key="1">
    <citation type="submission" date="2011-10" db="EMBL/GenBank/DDBJ databases">
        <authorList>
            <person name="Genoscope - CEA"/>
        </authorList>
    </citation>
    <scope>NUCLEOTIDE SEQUENCE [LARGE SCALE GENOMIC DNA]</scope>
    <source>
        <strain evidence="3 4">RCC 1105</strain>
    </source>
</reference>